<sequence>MVESAAVMGMTLFSHEETGYACVFKKMGLSLRGKEGNLTRTIKIDVCGEDVYIALSEREVFGK</sequence>
<reference evidence="2" key="1">
    <citation type="submission" date="2019-02" db="EMBL/GenBank/DDBJ databases">
        <title>Draft genome sequence of Enterococcus sp. Gos25-1.</title>
        <authorList>
            <person name="Tanaka N."/>
            <person name="Shiwa Y."/>
            <person name="Fujita N."/>
        </authorList>
    </citation>
    <scope>NUCLEOTIDE SEQUENCE [LARGE SCALE GENOMIC DNA]</scope>
    <source>
        <strain evidence="2">Gos25-1</strain>
    </source>
</reference>
<organism evidence="1 2">
    <name type="scientific">Enterococcus florum</name>
    <dbReference type="NCBI Taxonomy" id="2480627"/>
    <lineage>
        <taxon>Bacteria</taxon>
        <taxon>Bacillati</taxon>
        <taxon>Bacillota</taxon>
        <taxon>Bacilli</taxon>
        <taxon>Lactobacillales</taxon>
        <taxon>Enterococcaceae</taxon>
        <taxon>Enterococcus</taxon>
    </lineage>
</organism>
<dbReference type="EMBL" id="BJCC01000008">
    <property type="protein sequence ID" value="GCF93071.1"/>
    <property type="molecule type" value="Genomic_DNA"/>
</dbReference>
<name>A0A4P5PA23_9ENTE</name>
<keyword evidence="2" id="KW-1185">Reference proteome</keyword>
<comment type="caution">
    <text evidence="1">The sequence shown here is derived from an EMBL/GenBank/DDBJ whole genome shotgun (WGS) entry which is preliminary data.</text>
</comment>
<accession>A0A4P5PA23</accession>
<dbReference type="AlphaFoldDB" id="A0A4P5PA23"/>
<protein>
    <submittedName>
        <fullName evidence="1">Uncharacterized protein</fullName>
    </submittedName>
</protein>
<evidence type="ECO:0000313" key="2">
    <source>
        <dbReference type="Proteomes" id="UP000290567"/>
    </source>
</evidence>
<gene>
    <name evidence="1" type="ORF">NRIC_09620</name>
</gene>
<proteinExistence type="predicted"/>
<evidence type="ECO:0000313" key="1">
    <source>
        <dbReference type="EMBL" id="GCF93071.1"/>
    </source>
</evidence>
<dbReference type="Proteomes" id="UP000290567">
    <property type="component" value="Unassembled WGS sequence"/>
</dbReference>